<dbReference type="PANTHER" id="PTHR30629">
    <property type="entry name" value="PROPHAGE INTEGRASE"/>
    <property type="match status" value="1"/>
</dbReference>
<dbReference type="InterPro" id="IPR002104">
    <property type="entry name" value="Integrase_catalytic"/>
</dbReference>
<evidence type="ECO:0000259" key="7">
    <source>
        <dbReference type="PROSITE" id="PS51900"/>
    </source>
</evidence>
<dbReference type="InterPro" id="IPR044068">
    <property type="entry name" value="CB"/>
</dbReference>
<dbReference type="GO" id="GO:0006310">
    <property type="term" value="P:DNA recombination"/>
    <property type="evidence" value="ECO:0007669"/>
    <property type="project" value="UniProtKB-KW"/>
</dbReference>
<evidence type="ECO:0000259" key="6">
    <source>
        <dbReference type="PROSITE" id="PS51898"/>
    </source>
</evidence>
<dbReference type="PROSITE" id="PS51900">
    <property type="entry name" value="CB"/>
    <property type="match status" value="1"/>
</dbReference>
<dbReference type="SUPFAM" id="SSF56349">
    <property type="entry name" value="DNA breaking-rejoining enzymes"/>
    <property type="match status" value="1"/>
</dbReference>
<dbReference type="STRING" id="1114924.SAMN05216258_110265"/>
<evidence type="ECO:0000256" key="2">
    <source>
        <dbReference type="ARBA" id="ARBA00022908"/>
    </source>
</evidence>
<accession>A0A1I3M110</accession>
<feature type="domain" description="Core-binding (CB)" evidence="7">
    <location>
        <begin position="97"/>
        <end position="175"/>
    </location>
</feature>
<dbReference type="InterPro" id="IPR038488">
    <property type="entry name" value="Integrase_DNA-bd_sf"/>
</dbReference>
<sequence>MAVMKLTEAKIRALPLGSGIWRDTEVKGLMVICHKTTKSYACQGDVRRNGRHVRTVRVKIDRIDRIGLAEAKRRAKVIMSTIQSGVDPSAKQEETGITLEKALEAHIAERDLSPATVKGYGYHLDRYLARFRKRAVADISRSDCRELFETLERRHGRTTAASVMRTVRASINTAMRLDESIQGNPVEALRLPTTPKRQVDELDLSAFWVRTEELSPVMRDLQRAFLLTGARRSSLLNARRADFDPERRILTFTHMKAGGSLMFPTGRWLSRMLERRMLDDEPLALEWIWPSPTSASGHIEEPKREGVPSPHRLRHVARSMMIAAGVGYAESALLLGQRLPGASGGYVHPQMLVESLRPHAQAFEDLVLKGAKVDAR</sequence>
<proteinExistence type="inferred from homology"/>
<keyword evidence="3 5" id="KW-0238">DNA-binding</keyword>
<protein>
    <submittedName>
        <fullName evidence="8">Site-specific recombinase XerD</fullName>
    </submittedName>
</protein>
<keyword evidence="4" id="KW-0233">DNA recombination</keyword>
<reference evidence="8 9" key="1">
    <citation type="submission" date="2016-10" db="EMBL/GenBank/DDBJ databases">
        <authorList>
            <person name="de Groot N.N."/>
        </authorList>
    </citation>
    <scope>NUCLEOTIDE SEQUENCE [LARGE SCALE GENOMIC DNA]</scope>
    <source>
        <strain evidence="8 9">CGMCC 1.11030</strain>
    </source>
</reference>
<evidence type="ECO:0000256" key="3">
    <source>
        <dbReference type="ARBA" id="ARBA00023125"/>
    </source>
</evidence>
<dbReference type="Gene3D" id="3.30.160.390">
    <property type="entry name" value="Integrase, DNA-binding domain"/>
    <property type="match status" value="1"/>
</dbReference>
<dbReference type="EMBL" id="FOQH01000010">
    <property type="protein sequence ID" value="SFI90682.1"/>
    <property type="molecule type" value="Genomic_DNA"/>
</dbReference>
<comment type="similarity">
    <text evidence="1">Belongs to the 'phage' integrase family.</text>
</comment>
<evidence type="ECO:0000256" key="5">
    <source>
        <dbReference type="PROSITE-ProRule" id="PRU01248"/>
    </source>
</evidence>
<dbReference type="GO" id="GO:0015074">
    <property type="term" value="P:DNA integration"/>
    <property type="evidence" value="ECO:0007669"/>
    <property type="project" value="UniProtKB-KW"/>
</dbReference>
<dbReference type="InterPro" id="IPR010998">
    <property type="entry name" value="Integrase_recombinase_N"/>
</dbReference>
<dbReference type="InterPro" id="IPR050808">
    <property type="entry name" value="Phage_Integrase"/>
</dbReference>
<keyword evidence="2" id="KW-0229">DNA integration</keyword>
<dbReference type="Pfam" id="PF02899">
    <property type="entry name" value="Phage_int_SAM_1"/>
    <property type="match status" value="1"/>
</dbReference>
<evidence type="ECO:0000313" key="9">
    <source>
        <dbReference type="Proteomes" id="UP000199377"/>
    </source>
</evidence>
<dbReference type="OrthoDB" id="6388170at2"/>
<dbReference type="PANTHER" id="PTHR30629:SF2">
    <property type="entry name" value="PROPHAGE INTEGRASE INTS-RELATED"/>
    <property type="match status" value="1"/>
</dbReference>
<name>A0A1I3M110_9RHOB</name>
<evidence type="ECO:0000313" key="8">
    <source>
        <dbReference type="EMBL" id="SFI90682.1"/>
    </source>
</evidence>
<organism evidence="8 9">
    <name type="scientific">Albimonas pacifica</name>
    <dbReference type="NCBI Taxonomy" id="1114924"/>
    <lineage>
        <taxon>Bacteria</taxon>
        <taxon>Pseudomonadati</taxon>
        <taxon>Pseudomonadota</taxon>
        <taxon>Alphaproteobacteria</taxon>
        <taxon>Rhodobacterales</taxon>
        <taxon>Paracoccaceae</taxon>
        <taxon>Albimonas</taxon>
    </lineage>
</organism>
<dbReference type="PROSITE" id="PS51898">
    <property type="entry name" value="TYR_RECOMBINASE"/>
    <property type="match status" value="1"/>
</dbReference>
<dbReference type="Gene3D" id="1.10.443.10">
    <property type="entry name" value="Intergrase catalytic core"/>
    <property type="match status" value="1"/>
</dbReference>
<dbReference type="InterPro" id="IPR013762">
    <property type="entry name" value="Integrase-like_cat_sf"/>
</dbReference>
<dbReference type="InterPro" id="IPR004107">
    <property type="entry name" value="Integrase_SAM-like_N"/>
</dbReference>
<dbReference type="InterPro" id="IPR011010">
    <property type="entry name" value="DNA_brk_join_enz"/>
</dbReference>
<dbReference type="Proteomes" id="UP000199377">
    <property type="component" value="Unassembled WGS sequence"/>
</dbReference>
<dbReference type="Gene3D" id="1.10.150.130">
    <property type="match status" value="1"/>
</dbReference>
<evidence type="ECO:0000256" key="4">
    <source>
        <dbReference type="ARBA" id="ARBA00023172"/>
    </source>
</evidence>
<dbReference type="GO" id="GO:0003677">
    <property type="term" value="F:DNA binding"/>
    <property type="evidence" value="ECO:0007669"/>
    <property type="project" value="UniProtKB-UniRule"/>
</dbReference>
<dbReference type="AlphaFoldDB" id="A0A1I3M110"/>
<feature type="domain" description="Tyr recombinase" evidence="6">
    <location>
        <begin position="193"/>
        <end position="361"/>
    </location>
</feature>
<keyword evidence="9" id="KW-1185">Reference proteome</keyword>
<evidence type="ECO:0000256" key="1">
    <source>
        <dbReference type="ARBA" id="ARBA00008857"/>
    </source>
</evidence>
<dbReference type="RefSeq" id="WP_092863711.1">
    <property type="nucleotide sequence ID" value="NZ_FOQH01000010.1"/>
</dbReference>
<gene>
    <name evidence="8" type="ORF">SAMN05216258_110265</name>
</gene>